<dbReference type="GO" id="GO:0006952">
    <property type="term" value="P:defense response"/>
    <property type="evidence" value="ECO:0007669"/>
    <property type="project" value="UniProtKB-ARBA"/>
</dbReference>
<name>A0AAV8SQL8_9ROSI</name>
<dbReference type="SUPFAM" id="SSF56112">
    <property type="entry name" value="Protein kinase-like (PK-like)"/>
    <property type="match status" value="1"/>
</dbReference>
<feature type="chain" id="PRO_5043361737" description="Protein kinase domain-containing protein" evidence="18">
    <location>
        <begin position="19"/>
        <end position="647"/>
    </location>
</feature>
<dbReference type="Pfam" id="PF07714">
    <property type="entry name" value="PK_Tyr_Ser-Thr"/>
    <property type="match status" value="1"/>
</dbReference>
<dbReference type="FunFam" id="1.10.510.10:FF:000626">
    <property type="entry name" value="probable L-type lectin-domain containing receptor kinase S.5"/>
    <property type="match status" value="1"/>
</dbReference>
<comment type="similarity">
    <text evidence="2">Belongs to the leguminous lectin family.</text>
</comment>
<keyword evidence="10 16" id="KW-0547">Nucleotide-binding</keyword>
<proteinExistence type="inferred from homology"/>
<dbReference type="GO" id="GO:0004674">
    <property type="term" value="F:protein serine/threonine kinase activity"/>
    <property type="evidence" value="ECO:0007669"/>
    <property type="project" value="UniProtKB-KW"/>
</dbReference>
<evidence type="ECO:0000256" key="17">
    <source>
        <dbReference type="SAM" id="Phobius"/>
    </source>
</evidence>
<protein>
    <recommendedName>
        <fullName evidence="19">Protein kinase domain-containing protein</fullName>
    </recommendedName>
</protein>
<dbReference type="PROSITE" id="PS00107">
    <property type="entry name" value="PROTEIN_KINASE_ATP"/>
    <property type="match status" value="1"/>
</dbReference>
<sequence>MRAVSLIHVLILAALSSGSLVPVVCLEFRFPKFQYSDAAHLIQYNSPISMDAIQVTPDVNGASIANLSGRNLYKTQFTLWNSKGKKASFNTSFVLNIQSKTIPGGEGLAFVLTANDSLPENSSGQWLGIVNSQSNGSSETKIVAIEFDTKKSFEQDIDDNHVGLNINSIYSTTQVSLTSYGVNISAGVDIHVTIRYDGRNLSVFIGNNSIEPVMNQAIDLSAYLPQNVYVGFSASTSDFTELNCVKSWEFNGSKINKNSNLIWVSIVVPVGVVVLICAALFWYWKRRYDKAKVEDAYSSIEEAIKGSSTAPQKFRLRDLRNATGKFNSKNKLGEGGFGMVYKGLLGKLEVAVKRVKKSTHGKQEFIAEVTTIGNLHHRNLVKLIGWCYENKEFLLVYEYMPNGSLDKYLFRDHKGSVPVSTLSWDKRVNVITGVAQALEYLHNGCDKRVLHRDIKASNVMLDSDFNAKLGDFGLARTIILSEQTHHSTVELAGTPGYMAPECILTRRATVETDVYAFGVLVIEVVSGRKPGGQPENNDYNSNVVNWLWELHKNDDIVAGADPRLKGDFNDEDMKCVMFLGLSCCHPNPNKRPSMKYVLQVLTGEAPAPEVPSERPAFMWPPLPPSFKDMDYSQSTGQLTPFTEISGR</sequence>
<evidence type="ECO:0000256" key="7">
    <source>
        <dbReference type="ARBA" id="ARBA00022692"/>
    </source>
</evidence>
<dbReference type="InterPro" id="IPR001220">
    <property type="entry name" value="Legume_lectin_dom"/>
</dbReference>
<evidence type="ECO:0000256" key="14">
    <source>
        <dbReference type="ARBA" id="ARBA00023136"/>
    </source>
</evidence>
<dbReference type="InterPro" id="IPR013320">
    <property type="entry name" value="ConA-like_dom_sf"/>
</dbReference>
<keyword evidence="15" id="KW-0675">Receptor</keyword>
<keyword evidence="5" id="KW-0723">Serine/threonine-protein kinase</keyword>
<evidence type="ECO:0000256" key="16">
    <source>
        <dbReference type="PROSITE-ProRule" id="PRU10141"/>
    </source>
</evidence>
<dbReference type="InterPro" id="IPR001245">
    <property type="entry name" value="Ser-Thr/Tyr_kinase_cat_dom"/>
</dbReference>
<evidence type="ECO:0000256" key="13">
    <source>
        <dbReference type="ARBA" id="ARBA00022989"/>
    </source>
</evidence>
<evidence type="ECO:0000256" key="1">
    <source>
        <dbReference type="ARBA" id="ARBA00004479"/>
    </source>
</evidence>
<dbReference type="GO" id="GO:0016020">
    <property type="term" value="C:membrane"/>
    <property type="evidence" value="ECO:0007669"/>
    <property type="project" value="UniProtKB-SubCell"/>
</dbReference>
<keyword evidence="13 17" id="KW-1133">Transmembrane helix</keyword>
<keyword evidence="6" id="KW-0808">Transferase</keyword>
<keyword evidence="21" id="KW-1185">Reference proteome</keyword>
<dbReference type="Gene3D" id="2.60.120.200">
    <property type="match status" value="1"/>
</dbReference>
<dbReference type="Proteomes" id="UP001159364">
    <property type="component" value="Linkage Group LG09"/>
</dbReference>
<feature type="signal peptide" evidence="18">
    <location>
        <begin position="1"/>
        <end position="18"/>
    </location>
</feature>
<evidence type="ECO:0000256" key="6">
    <source>
        <dbReference type="ARBA" id="ARBA00022679"/>
    </source>
</evidence>
<dbReference type="PROSITE" id="PS50011">
    <property type="entry name" value="PROTEIN_KINASE_DOM"/>
    <property type="match status" value="1"/>
</dbReference>
<dbReference type="CDD" id="cd06899">
    <property type="entry name" value="lectin_legume_LecRK_Arcelin_ConA"/>
    <property type="match status" value="1"/>
</dbReference>
<evidence type="ECO:0000313" key="21">
    <source>
        <dbReference type="Proteomes" id="UP001159364"/>
    </source>
</evidence>
<dbReference type="SMART" id="SM00220">
    <property type="entry name" value="S_TKc"/>
    <property type="match status" value="1"/>
</dbReference>
<evidence type="ECO:0000256" key="12">
    <source>
        <dbReference type="ARBA" id="ARBA00022840"/>
    </source>
</evidence>
<dbReference type="Gene3D" id="3.30.200.20">
    <property type="entry name" value="Phosphorylase Kinase, domain 1"/>
    <property type="match status" value="1"/>
</dbReference>
<dbReference type="GO" id="GO:0030246">
    <property type="term" value="F:carbohydrate binding"/>
    <property type="evidence" value="ECO:0007669"/>
    <property type="project" value="UniProtKB-KW"/>
</dbReference>
<comment type="subcellular location">
    <subcellularLocation>
        <location evidence="1">Membrane</location>
        <topology evidence="1">Single-pass type I membrane protein</topology>
    </subcellularLocation>
</comment>
<keyword evidence="14 17" id="KW-0472">Membrane</keyword>
<keyword evidence="8 18" id="KW-0732">Signal</keyword>
<keyword evidence="11" id="KW-0418">Kinase</keyword>
<evidence type="ECO:0000256" key="10">
    <source>
        <dbReference type="ARBA" id="ARBA00022741"/>
    </source>
</evidence>
<evidence type="ECO:0000256" key="18">
    <source>
        <dbReference type="SAM" id="SignalP"/>
    </source>
</evidence>
<evidence type="ECO:0000256" key="9">
    <source>
        <dbReference type="ARBA" id="ARBA00022734"/>
    </source>
</evidence>
<comment type="similarity">
    <text evidence="3">In the N-terminal section; belongs to the leguminous lectin family.</text>
</comment>
<dbReference type="Pfam" id="PF00139">
    <property type="entry name" value="Lectin_legB"/>
    <property type="match status" value="1"/>
</dbReference>
<evidence type="ECO:0000256" key="2">
    <source>
        <dbReference type="ARBA" id="ARBA00007606"/>
    </source>
</evidence>
<dbReference type="CDD" id="cd14066">
    <property type="entry name" value="STKc_IRAK"/>
    <property type="match status" value="1"/>
</dbReference>
<accession>A0AAV8SQL8</accession>
<dbReference type="AlphaFoldDB" id="A0AAV8SQL8"/>
<keyword evidence="9" id="KW-0430">Lectin</keyword>
<dbReference type="EMBL" id="JAIWQS010000009">
    <property type="protein sequence ID" value="KAJ8754540.1"/>
    <property type="molecule type" value="Genomic_DNA"/>
</dbReference>
<keyword evidence="12 16" id="KW-0067">ATP-binding</keyword>
<dbReference type="InterPro" id="IPR050528">
    <property type="entry name" value="L-type_Lectin-RKs"/>
</dbReference>
<evidence type="ECO:0000256" key="15">
    <source>
        <dbReference type="ARBA" id="ARBA00023170"/>
    </source>
</evidence>
<dbReference type="InterPro" id="IPR011009">
    <property type="entry name" value="Kinase-like_dom_sf"/>
</dbReference>
<dbReference type="FunFam" id="2.60.120.200:FF:000198">
    <property type="entry name" value="Probable L-type lectin-domain containing receptor kinase S.5"/>
    <property type="match status" value="1"/>
</dbReference>
<feature type="domain" description="Protein kinase" evidence="19">
    <location>
        <begin position="326"/>
        <end position="617"/>
    </location>
</feature>
<dbReference type="InterPro" id="IPR000719">
    <property type="entry name" value="Prot_kinase_dom"/>
</dbReference>
<evidence type="ECO:0000259" key="19">
    <source>
        <dbReference type="PROSITE" id="PS50011"/>
    </source>
</evidence>
<dbReference type="InterPro" id="IPR008271">
    <property type="entry name" value="Ser/Thr_kinase_AS"/>
</dbReference>
<evidence type="ECO:0000313" key="20">
    <source>
        <dbReference type="EMBL" id="KAJ8754540.1"/>
    </source>
</evidence>
<comment type="similarity">
    <text evidence="4">In the C-terminal section; belongs to the protein kinase superfamily. Ser/Thr protein kinase family.</text>
</comment>
<evidence type="ECO:0000256" key="5">
    <source>
        <dbReference type="ARBA" id="ARBA00022527"/>
    </source>
</evidence>
<keyword evidence="7 17" id="KW-0812">Transmembrane</keyword>
<gene>
    <name evidence="20" type="ORF">K2173_005701</name>
</gene>
<dbReference type="InterPro" id="IPR017441">
    <property type="entry name" value="Protein_kinase_ATP_BS"/>
</dbReference>
<evidence type="ECO:0000256" key="11">
    <source>
        <dbReference type="ARBA" id="ARBA00022777"/>
    </source>
</evidence>
<dbReference type="Gene3D" id="1.10.510.10">
    <property type="entry name" value="Transferase(Phosphotransferase) domain 1"/>
    <property type="match status" value="1"/>
</dbReference>
<dbReference type="PROSITE" id="PS00108">
    <property type="entry name" value="PROTEIN_KINASE_ST"/>
    <property type="match status" value="1"/>
</dbReference>
<dbReference type="GO" id="GO:0005524">
    <property type="term" value="F:ATP binding"/>
    <property type="evidence" value="ECO:0007669"/>
    <property type="project" value="UniProtKB-UniRule"/>
</dbReference>
<dbReference type="PANTHER" id="PTHR27007">
    <property type="match status" value="1"/>
</dbReference>
<evidence type="ECO:0000256" key="8">
    <source>
        <dbReference type="ARBA" id="ARBA00022729"/>
    </source>
</evidence>
<evidence type="ECO:0000256" key="4">
    <source>
        <dbReference type="ARBA" id="ARBA00010217"/>
    </source>
</evidence>
<organism evidence="20 21">
    <name type="scientific">Erythroxylum novogranatense</name>
    <dbReference type="NCBI Taxonomy" id="1862640"/>
    <lineage>
        <taxon>Eukaryota</taxon>
        <taxon>Viridiplantae</taxon>
        <taxon>Streptophyta</taxon>
        <taxon>Embryophyta</taxon>
        <taxon>Tracheophyta</taxon>
        <taxon>Spermatophyta</taxon>
        <taxon>Magnoliopsida</taxon>
        <taxon>eudicotyledons</taxon>
        <taxon>Gunneridae</taxon>
        <taxon>Pentapetalae</taxon>
        <taxon>rosids</taxon>
        <taxon>fabids</taxon>
        <taxon>Malpighiales</taxon>
        <taxon>Erythroxylaceae</taxon>
        <taxon>Erythroxylum</taxon>
    </lineage>
</organism>
<reference evidence="20 21" key="1">
    <citation type="submission" date="2021-09" db="EMBL/GenBank/DDBJ databases">
        <title>Genomic insights and catalytic innovation underlie evolution of tropane alkaloids biosynthesis.</title>
        <authorList>
            <person name="Wang Y.-J."/>
            <person name="Tian T."/>
            <person name="Huang J.-P."/>
            <person name="Huang S.-X."/>
        </authorList>
    </citation>
    <scope>NUCLEOTIDE SEQUENCE [LARGE SCALE GENOMIC DNA]</scope>
    <source>
        <strain evidence="20">KIB-2018</strain>
        <tissue evidence="20">Leaf</tissue>
    </source>
</reference>
<evidence type="ECO:0000256" key="3">
    <source>
        <dbReference type="ARBA" id="ARBA00008536"/>
    </source>
</evidence>
<dbReference type="GO" id="GO:0051707">
    <property type="term" value="P:response to other organism"/>
    <property type="evidence" value="ECO:0007669"/>
    <property type="project" value="UniProtKB-ARBA"/>
</dbReference>
<feature type="binding site" evidence="16">
    <location>
        <position position="357"/>
    </location>
    <ligand>
        <name>ATP</name>
        <dbReference type="ChEBI" id="CHEBI:30616"/>
    </ligand>
</feature>
<dbReference type="SUPFAM" id="SSF49899">
    <property type="entry name" value="Concanavalin A-like lectins/glucanases"/>
    <property type="match status" value="1"/>
</dbReference>
<feature type="transmembrane region" description="Helical" evidence="17">
    <location>
        <begin position="261"/>
        <end position="284"/>
    </location>
</feature>
<dbReference type="FunFam" id="3.30.200.20:FF:000178">
    <property type="entry name" value="serine/threonine-protein kinase PBS1-like"/>
    <property type="match status" value="1"/>
</dbReference>
<comment type="caution">
    <text evidence="20">The sequence shown here is derived from an EMBL/GenBank/DDBJ whole genome shotgun (WGS) entry which is preliminary data.</text>
</comment>